<feature type="region of interest" description="Disordered" evidence="1">
    <location>
        <begin position="364"/>
        <end position="390"/>
    </location>
</feature>
<feature type="region of interest" description="Disordered" evidence="1">
    <location>
        <begin position="1"/>
        <end position="24"/>
    </location>
</feature>
<gene>
    <name evidence="2" type="ORF">GSI_13520</name>
</gene>
<reference evidence="2 3" key="1">
    <citation type="journal article" date="2015" name="Sci. Rep.">
        <title>Chromosome-level genome map provides insights into diverse defense mechanisms in the medicinal fungus Ganoderma sinense.</title>
        <authorList>
            <person name="Zhu Y."/>
            <person name="Xu J."/>
            <person name="Sun C."/>
            <person name="Zhou S."/>
            <person name="Xu H."/>
            <person name="Nelson D.R."/>
            <person name="Qian J."/>
            <person name="Song J."/>
            <person name="Luo H."/>
            <person name="Xiang L."/>
            <person name="Li Y."/>
            <person name="Xu Z."/>
            <person name="Ji A."/>
            <person name="Wang L."/>
            <person name="Lu S."/>
            <person name="Hayward A."/>
            <person name="Sun W."/>
            <person name="Li X."/>
            <person name="Schwartz D.C."/>
            <person name="Wang Y."/>
            <person name="Chen S."/>
        </authorList>
    </citation>
    <scope>NUCLEOTIDE SEQUENCE [LARGE SCALE GENOMIC DNA]</scope>
    <source>
        <strain evidence="2 3">ZZ0214-1</strain>
    </source>
</reference>
<feature type="region of interest" description="Disordered" evidence="1">
    <location>
        <begin position="406"/>
        <end position="441"/>
    </location>
</feature>
<feature type="compositionally biased region" description="Low complexity" evidence="1">
    <location>
        <begin position="1"/>
        <end position="11"/>
    </location>
</feature>
<sequence>MAPTLSFLQSSPTPPSLPTAVPPPSQDFVMQQMPNVFVHPPDEELEYNPPWCYFDATQAVKDNLSTHPDMEALDVALSFCQQTDNRAPTFRRTFSNESQDTVVMPRRGSLLNLKFRAQDLEMDMELEPDGQTDIRSRGARRYDDDVVEVVKFRRGESVADLGPEQTIKIKRTNTFRARATQALRSIKNVGKANRDRRATVSAPQPLSPAESQSQMDDQSRHHLQGTTLPTRHSYQDSLISRPASPSISRRRSLNISQLFTSFKDNKENQTSRPASPADELMAPTSPTLVDSDSSPSVRPMSPTDSPTPRRFLPSDFQDYTPPTPKSPTPTPRPPAPEPTSKVEKRRSFVRRISVLELQKLFTGGHSSSSAYSLEPTPLPDDEDVFTPSRSHPISVDSAAILSASSSRISQGSSSRHSNTSSEALSARQSWSSQLTGAMEEGEAADMEMRLDSLHFDSLHFDPDEIMSLL</sequence>
<organism evidence="2 3">
    <name type="scientific">Ganoderma sinense ZZ0214-1</name>
    <dbReference type="NCBI Taxonomy" id="1077348"/>
    <lineage>
        <taxon>Eukaryota</taxon>
        <taxon>Fungi</taxon>
        <taxon>Dikarya</taxon>
        <taxon>Basidiomycota</taxon>
        <taxon>Agaricomycotina</taxon>
        <taxon>Agaricomycetes</taxon>
        <taxon>Polyporales</taxon>
        <taxon>Polyporaceae</taxon>
        <taxon>Ganoderma</taxon>
    </lineage>
</organism>
<comment type="caution">
    <text evidence="2">The sequence shown here is derived from an EMBL/GenBank/DDBJ whole genome shotgun (WGS) entry which is preliminary data.</text>
</comment>
<evidence type="ECO:0000313" key="2">
    <source>
        <dbReference type="EMBL" id="PIL23770.1"/>
    </source>
</evidence>
<protein>
    <submittedName>
        <fullName evidence="2">Uncharacterized protein</fullName>
    </submittedName>
</protein>
<name>A0A2G8RQH6_9APHY</name>
<evidence type="ECO:0000313" key="3">
    <source>
        <dbReference type="Proteomes" id="UP000230002"/>
    </source>
</evidence>
<feature type="compositionally biased region" description="Polar residues" evidence="1">
    <location>
        <begin position="201"/>
        <end position="216"/>
    </location>
</feature>
<dbReference type="EMBL" id="AYKW01000067">
    <property type="protein sequence ID" value="PIL23770.1"/>
    <property type="molecule type" value="Genomic_DNA"/>
</dbReference>
<feature type="compositionally biased region" description="Polar residues" evidence="1">
    <location>
        <begin position="284"/>
        <end position="306"/>
    </location>
</feature>
<dbReference type="Proteomes" id="UP000230002">
    <property type="component" value="Unassembled WGS sequence"/>
</dbReference>
<dbReference type="OrthoDB" id="3066311at2759"/>
<feature type="compositionally biased region" description="Pro residues" evidence="1">
    <location>
        <begin position="321"/>
        <end position="337"/>
    </location>
</feature>
<proteinExistence type="predicted"/>
<keyword evidence="3" id="KW-1185">Reference proteome</keyword>
<feature type="region of interest" description="Disordered" evidence="1">
    <location>
        <begin position="186"/>
        <end position="346"/>
    </location>
</feature>
<accession>A0A2G8RQH6</accession>
<feature type="compositionally biased region" description="Polar residues" evidence="1">
    <location>
        <begin position="418"/>
        <end position="435"/>
    </location>
</feature>
<evidence type="ECO:0000256" key="1">
    <source>
        <dbReference type="SAM" id="MobiDB-lite"/>
    </source>
</evidence>
<feature type="compositionally biased region" description="Low complexity" evidence="1">
    <location>
        <begin position="237"/>
        <end position="247"/>
    </location>
</feature>
<feature type="compositionally biased region" description="Polar residues" evidence="1">
    <location>
        <begin position="224"/>
        <end position="236"/>
    </location>
</feature>
<feature type="compositionally biased region" description="Low complexity" evidence="1">
    <location>
        <begin position="406"/>
        <end position="417"/>
    </location>
</feature>
<dbReference type="AlphaFoldDB" id="A0A2G8RQH6"/>
<feature type="compositionally biased region" description="Pro residues" evidence="1">
    <location>
        <begin position="12"/>
        <end position="24"/>
    </location>
</feature>